<accession>A0A4U9XGK1</accession>
<dbReference type="SMART" id="SM00977">
    <property type="entry name" value="TilS_C"/>
    <property type="match status" value="1"/>
</dbReference>
<dbReference type="GO" id="GO:0005524">
    <property type="term" value="F:ATP binding"/>
    <property type="evidence" value="ECO:0007669"/>
    <property type="project" value="UniProtKB-UniRule"/>
</dbReference>
<dbReference type="InterPro" id="IPR012795">
    <property type="entry name" value="tRNA_Ile_lys_synt_N"/>
</dbReference>
<dbReference type="InterPro" id="IPR014729">
    <property type="entry name" value="Rossmann-like_a/b/a_fold"/>
</dbReference>
<comment type="domain">
    <text evidence="8">The N-terminal region contains the highly conserved SGGXDS motif, predicted to be a P-loop motif involved in ATP binding.</text>
</comment>
<dbReference type="NCBIfam" id="TIGR02432">
    <property type="entry name" value="lysidine_TilS_N"/>
    <property type="match status" value="1"/>
</dbReference>
<protein>
    <recommendedName>
        <fullName evidence="8">tRNA(Ile)-lysidine synthase</fullName>
        <ecNumber evidence="8">6.3.4.19</ecNumber>
    </recommendedName>
    <alternativeName>
        <fullName evidence="8">tRNA(Ile)-2-lysyl-cytidine synthase</fullName>
    </alternativeName>
    <alternativeName>
        <fullName evidence="8">tRNA(Ile)-lysidine synthetase</fullName>
    </alternativeName>
</protein>
<evidence type="ECO:0000256" key="4">
    <source>
        <dbReference type="ARBA" id="ARBA00022694"/>
    </source>
</evidence>
<comment type="similarity">
    <text evidence="8">Belongs to the tRNA(Ile)-lysidine synthase family.</text>
</comment>
<dbReference type="EMBL" id="CABEHT010000001">
    <property type="protein sequence ID" value="VTS12254.1"/>
    <property type="molecule type" value="Genomic_DNA"/>
</dbReference>
<evidence type="ECO:0000256" key="8">
    <source>
        <dbReference type="HAMAP-Rule" id="MF_01161"/>
    </source>
</evidence>
<evidence type="ECO:0000256" key="3">
    <source>
        <dbReference type="ARBA" id="ARBA00022598"/>
    </source>
</evidence>
<dbReference type="GO" id="GO:0006400">
    <property type="term" value="P:tRNA modification"/>
    <property type="evidence" value="ECO:0007669"/>
    <property type="project" value="UniProtKB-UniRule"/>
</dbReference>
<evidence type="ECO:0000256" key="1">
    <source>
        <dbReference type="ARBA" id="ARBA00004496"/>
    </source>
</evidence>
<evidence type="ECO:0000256" key="7">
    <source>
        <dbReference type="ARBA" id="ARBA00048539"/>
    </source>
</evidence>
<dbReference type="SUPFAM" id="SSF52402">
    <property type="entry name" value="Adenine nucleotide alpha hydrolases-like"/>
    <property type="match status" value="1"/>
</dbReference>
<keyword evidence="5 8" id="KW-0547">Nucleotide-binding</keyword>
<dbReference type="HAMAP" id="MF_01161">
    <property type="entry name" value="tRNA_Ile_lys_synt"/>
    <property type="match status" value="1"/>
</dbReference>
<keyword evidence="4 8" id="KW-0819">tRNA processing</keyword>
<dbReference type="InterPro" id="IPR011063">
    <property type="entry name" value="TilS/TtcA_N"/>
</dbReference>
<comment type="catalytic activity">
    <reaction evidence="7 8">
        <text>cytidine(34) in tRNA(Ile2) + L-lysine + ATP = lysidine(34) in tRNA(Ile2) + AMP + diphosphate + H(+)</text>
        <dbReference type="Rhea" id="RHEA:43744"/>
        <dbReference type="Rhea" id="RHEA-COMP:10625"/>
        <dbReference type="Rhea" id="RHEA-COMP:10670"/>
        <dbReference type="ChEBI" id="CHEBI:15378"/>
        <dbReference type="ChEBI" id="CHEBI:30616"/>
        <dbReference type="ChEBI" id="CHEBI:32551"/>
        <dbReference type="ChEBI" id="CHEBI:33019"/>
        <dbReference type="ChEBI" id="CHEBI:82748"/>
        <dbReference type="ChEBI" id="CHEBI:83665"/>
        <dbReference type="ChEBI" id="CHEBI:456215"/>
        <dbReference type="EC" id="6.3.4.19"/>
    </reaction>
</comment>
<feature type="domain" description="Lysidine-tRNA(Ile) synthetase C-terminal" evidence="9">
    <location>
        <begin position="349"/>
        <end position="417"/>
    </location>
</feature>
<comment type="function">
    <text evidence="8">Ligates lysine onto the cytidine present at position 34 of the AUA codon-specific tRNA(Ile) that contains the anticodon CAU, in an ATP-dependent manner. Cytidine is converted to lysidine, thus changing the amino acid specificity of the tRNA from methionine to isoleucine.</text>
</comment>
<dbReference type="Proteomes" id="UP000394068">
    <property type="component" value="Unassembled WGS sequence"/>
</dbReference>
<dbReference type="InterPro" id="IPR012796">
    <property type="entry name" value="Lysidine-tRNA-synth_C"/>
</dbReference>
<dbReference type="CDD" id="cd01992">
    <property type="entry name" value="TilS_N"/>
    <property type="match status" value="1"/>
</dbReference>
<gene>
    <name evidence="8 10" type="primary">tilS</name>
    <name evidence="10" type="ORF">NCTC5386_00012</name>
</gene>
<dbReference type="RefSeq" id="WP_077323359.1">
    <property type="nucleotide sequence ID" value="NZ_CABEHT010000001.1"/>
</dbReference>
<keyword evidence="3 8" id="KW-0436">Ligase</keyword>
<dbReference type="EC" id="6.3.4.19" evidence="8"/>
<dbReference type="GO" id="GO:0005737">
    <property type="term" value="C:cytoplasm"/>
    <property type="evidence" value="ECO:0007669"/>
    <property type="project" value="UniProtKB-SubCell"/>
</dbReference>
<dbReference type="InterPro" id="IPR012094">
    <property type="entry name" value="tRNA_Ile_lys_synt"/>
</dbReference>
<keyword evidence="2 8" id="KW-0963">Cytoplasm</keyword>
<evidence type="ECO:0000256" key="6">
    <source>
        <dbReference type="ARBA" id="ARBA00022840"/>
    </source>
</evidence>
<dbReference type="NCBIfam" id="TIGR02433">
    <property type="entry name" value="lysidine_TilS_C"/>
    <property type="match status" value="1"/>
</dbReference>
<dbReference type="GO" id="GO:0032267">
    <property type="term" value="F:tRNA(Ile)-lysidine synthase activity"/>
    <property type="evidence" value="ECO:0007669"/>
    <property type="project" value="UniProtKB-EC"/>
</dbReference>
<dbReference type="AlphaFoldDB" id="A0A4U9XGK1"/>
<keyword evidence="6 8" id="KW-0067">ATP-binding</keyword>
<comment type="subcellular location">
    <subcellularLocation>
        <location evidence="1 8">Cytoplasm</location>
    </subcellularLocation>
</comment>
<dbReference type="Pfam" id="PF01171">
    <property type="entry name" value="ATP_bind_3"/>
    <property type="match status" value="1"/>
</dbReference>
<reference evidence="10 11" key="1">
    <citation type="submission" date="2019-05" db="EMBL/GenBank/DDBJ databases">
        <authorList>
            <consortium name="Pathogen Informatics"/>
        </authorList>
    </citation>
    <scope>NUCLEOTIDE SEQUENCE [LARGE SCALE GENOMIC DNA]</scope>
    <source>
        <strain evidence="10 11">NCTC5386</strain>
    </source>
</reference>
<evidence type="ECO:0000256" key="2">
    <source>
        <dbReference type="ARBA" id="ARBA00022490"/>
    </source>
</evidence>
<dbReference type="Gene3D" id="3.40.50.620">
    <property type="entry name" value="HUPs"/>
    <property type="match status" value="1"/>
</dbReference>
<name>A0A4U9XGK1_9STRE</name>
<evidence type="ECO:0000256" key="5">
    <source>
        <dbReference type="ARBA" id="ARBA00022741"/>
    </source>
</evidence>
<organism evidence="10 11">
    <name type="scientific">Streptococcus pseudoporcinus</name>
    <dbReference type="NCBI Taxonomy" id="361101"/>
    <lineage>
        <taxon>Bacteria</taxon>
        <taxon>Bacillati</taxon>
        <taxon>Bacillota</taxon>
        <taxon>Bacilli</taxon>
        <taxon>Lactobacillales</taxon>
        <taxon>Streptococcaceae</taxon>
        <taxon>Streptococcus</taxon>
    </lineage>
</organism>
<feature type="binding site" evidence="8">
    <location>
        <begin position="27"/>
        <end position="32"/>
    </location>
    <ligand>
        <name>ATP</name>
        <dbReference type="ChEBI" id="CHEBI:30616"/>
    </ligand>
</feature>
<evidence type="ECO:0000313" key="10">
    <source>
        <dbReference type="EMBL" id="VTS12254.1"/>
    </source>
</evidence>
<dbReference type="PANTHER" id="PTHR43033">
    <property type="entry name" value="TRNA(ILE)-LYSIDINE SYNTHASE-RELATED"/>
    <property type="match status" value="1"/>
</dbReference>
<evidence type="ECO:0000259" key="9">
    <source>
        <dbReference type="SMART" id="SM00977"/>
    </source>
</evidence>
<evidence type="ECO:0000313" key="11">
    <source>
        <dbReference type="Proteomes" id="UP000394068"/>
    </source>
</evidence>
<proteinExistence type="inferred from homology"/>
<sequence>MMYSEIYTYCLQKAFFKNHKKVLIAVSGGVDSMNLLHFLHTFKDQFKISIAIAHVNHKQRKASDLEEDYLKSWANQHDIPIFVDYFKGNFSEQRARDFRYQFFKRIMSQGGYTALVTAHHADDQVETVFMRLIRGSLLRHLAGIKEVQSFAGGQLIRPFLHFHKKTLPQPFHFEDSSNLGLDYFRNRVRNFYLKELEKENPKLNESLLALAEESATLFAALADLTNHIDVTDRKTFLEQTDSVQFYLLQNYLAKFDDLFLSRKQVKEVLHILRVKKEGKFFLKNHYELLMTPEQFCIRKIRLETEHKEQELLLEYDSDLSYQSYKFTFRSQEAKIASEFSIPIYHLTPIMLRKRQPGDKIDFGTFSKKLRRLFIDEKFSQQERKDAIIGVQENEIIFVIIAGKTYLRKAPERDIMKARLYIEKLRKR</sequence>
<dbReference type="PANTHER" id="PTHR43033:SF1">
    <property type="entry name" value="TRNA(ILE)-LYSIDINE SYNTHASE-RELATED"/>
    <property type="match status" value="1"/>
</dbReference>